<dbReference type="Proteomes" id="UP000644020">
    <property type="component" value="Unassembled WGS sequence"/>
</dbReference>
<reference evidence="1" key="1">
    <citation type="journal article" date="2014" name="Int. J. Syst. Evol. Microbiol.">
        <title>Complete genome sequence of Corynebacterium casei LMG S-19264T (=DSM 44701T), isolated from a smear-ripened cheese.</title>
        <authorList>
            <consortium name="US DOE Joint Genome Institute (JGI-PGF)"/>
            <person name="Walter F."/>
            <person name="Albersmeier A."/>
            <person name="Kalinowski J."/>
            <person name="Ruckert C."/>
        </authorList>
    </citation>
    <scope>NUCLEOTIDE SEQUENCE</scope>
    <source>
        <strain evidence="1">JCM 4518</strain>
    </source>
</reference>
<evidence type="ECO:0000313" key="1">
    <source>
        <dbReference type="EMBL" id="GHA90289.1"/>
    </source>
</evidence>
<gene>
    <name evidence="1" type="ORF">GCM10010305_37260</name>
</gene>
<sequence length="132" mass="13889">MTLTRGLRVRLAVDLRVAGAVTVAGDPAGAPAEVAGALLLGAGAEGVVERVDAPDEPVPDPEAAEYERLSSLLESFGAQMPAASRERLAEQVRALEPAWAAFRARRPVVTARVRLDGGLVLDRVREDVLSPV</sequence>
<dbReference type="AlphaFoldDB" id="A0A918WBH8"/>
<organism evidence="1 2">
    <name type="scientific">Streptomyces termitum</name>
    <dbReference type="NCBI Taxonomy" id="67368"/>
    <lineage>
        <taxon>Bacteria</taxon>
        <taxon>Bacillati</taxon>
        <taxon>Actinomycetota</taxon>
        <taxon>Actinomycetes</taxon>
        <taxon>Kitasatosporales</taxon>
        <taxon>Streptomycetaceae</taxon>
        <taxon>Streptomyces</taxon>
    </lineage>
</organism>
<protein>
    <submittedName>
        <fullName evidence="1">Uncharacterized protein</fullName>
    </submittedName>
</protein>
<dbReference type="RefSeq" id="WP_189978747.1">
    <property type="nucleotide sequence ID" value="NZ_BMUL01000009.1"/>
</dbReference>
<accession>A0A918WBH8</accession>
<dbReference type="EMBL" id="BMUL01000009">
    <property type="protein sequence ID" value="GHA90289.1"/>
    <property type="molecule type" value="Genomic_DNA"/>
</dbReference>
<reference evidence="1" key="2">
    <citation type="submission" date="2020-09" db="EMBL/GenBank/DDBJ databases">
        <authorList>
            <person name="Sun Q."/>
            <person name="Ohkuma M."/>
        </authorList>
    </citation>
    <scope>NUCLEOTIDE SEQUENCE</scope>
    <source>
        <strain evidence="1">JCM 4518</strain>
    </source>
</reference>
<evidence type="ECO:0000313" key="2">
    <source>
        <dbReference type="Proteomes" id="UP000644020"/>
    </source>
</evidence>
<comment type="caution">
    <text evidence="1">The sequence shown here is derived from an EMBL/GenBank/DDBJ whole genome shotgun (WGS) entry which is preliminary data.</text>
</comment>
<proteinExistence type="predicted"/>
<keyword evidence="2" id="KW-1185">Reference proteome</keyword>
<name>A0A918WBH8_9ACTN</name>